<evidence type="ECO:0000313" key="2">
    <source>
        <dbReference type="EMBL" id="CEO56530.1"/>
    </source>
</evidence>
<dbReference type="InterPro" id="IPR052158">
    <property type="entry name" value="INH-QAR"/>
</dbReference>
<gene>
    <name evidence="2" type="ORF">BN869_000012588_1</name>
</gene>
<dbReference type="SUPFAM" id="SSF52317">
    <property type="entry name" value="Class I glutamine amidotransferase-like"/>
    <property type="match status" value="1"/>
</dbReference>
<evidence type="ECO:0000259" key="1">
    <source>
        <dbReference type="Pfam" id="PF01965"/>
    </source>
</evidence>
<dbReference type="AlphaFoldDB" id="A0A0B7KNP8"/>
<dbReference type="CDD" id="cd03139">
    <property type="entry name" value="GATase1_PfpI_2"/>
    <property type="match status" value="1"/>
</dbReference>
<proteinExistence type="predicted"/>
<dbReference type="InterPro" id="IPR002818">
    <property type="entry name" value="DJ-1/PfpI"/>
</dbReference>
<name>A0A0B7KNP8_BIOOC</name>
<feature type="domain" description="DJ-1/PfpI" evidence="1">
    <location>
        <begin position="13"/>
        <end position="178"/>
    </location>
</feature>
<dbReference type="Pfam" id="PF01965">
    <property type="entry name" value="DJ-1_PfpI"/>
    <property type="match status" value="1"/>
</dbReference>
<dbReference type="PANTHER" id="PTHR43130:SF15">
    <property type="entry name" value="THIJ_PFPI FAMILY PROTEIN (AFU_ORTHOLOGUE AFUA_5G14240)"/>
    <property type="match status" value="1"/>
</dbReference>
<protein>
    <recommendedName>
        <fullName evidence="1">DJ-1/PfpI domain-containing protein</fullName>
    </recommendedName>
</protein>
<dbReference type="Gene3D" id="3.40.50.880">
    <property type="match status" value="1"/>
</dbReference>
<reference evidence="2" key="1">
    <citation type="submission" date="2015-01" db="EMBL/GenBank/DDBJ databases">
        <authorList>
            <person name="Durling Mikael"/>
        </authorList>
    </citation>
    <scope>NUCLEOTIDE SEQUENCE</scope>
</reference>
<dbReference type="EMBL" id="CDPU01000069">
    <property type="protein sequence ID" value="CEO56530.1"/>
    <property type="molecule type" value="Genomic_DNA"/>
</dbReference>
<dbReference type="PANTHER" id="PTHR43130">
    <property type="entry name" value="ARAC-FAMILY TRANSCRIPTIONAL REGULATOR"/>
    <property type="match status" value="1"/>
</dbReference>
<organism evidence="2">
    <name type="scientific">Bionectria ochroleuca</name>
    <name type="common">Gliocladium roseum</name>
    <dbReference type="NCBI Taxonomy" id="29856"/>
    <lineage>
        <taxon>Eukaryota</taxon>
        <taxon>Fungi</taxon>
        <taxon>Dikarya</taxon>
        <taxon>Ascomycota</taxon>
        <taxon>Pezizomycotina</taxon>
        <taxon>Sordariomycetes</taxon>
        <taxon>Hypocreomycetidae</taxon>
        <taxon>Hypocreales</taxon>
        <taxon>Bionectriaceae</taxon>
        <taxon>Clonostachys</taxon>
    </lineage>
</organism>
<accession>A0A0B7KNP8</accession>
<dbReference type="InterPro" id="IPR029062">
    <property type="entry name" value="Class_I_gatase-like"/>
</dbReference>
<sequence length="221" mass="23486">MASESTHPKHFGLLVYPGFEALDAFGPMEVVNDISLSHNITLSTIAETLDPVSTIKKGKHSAGQSVLPTHTFEDAPALDVLIIPGGYGGFETTPKLRQWISDTVPKLGTLITVCNGASLAAQAGVLDGRSATTNKALWKECVAYGPKVNWVAKARWVRDGNIWTSSGVSAGIDATLAWVASEYGEEFANNIANGMEFTRASSSTDDPFSTLFQCADVPPQA</sequence>